<proteinExistence type="predicted"/>
<dbReference type="WBParaSite" id="ALUE_0000113001-mRNA-1">
    <property type="protein sequence ID" value="ALUE_0000113001-mRNA-1"/>
    <property type="gene ID" value="ALUE_0000113001"/>
</dbReference>
<evidence type="ECO:0000313" key="2">
    <source>
        <dbReference type="Proteomes" id="UP000036681"/>
    </source>
</evidence>
<name>A0A0M3HHY5_ASCLU</name>
<keyword evidence="1" id="KW-0812">Transmembrane</keyword>
<reference evidence="3" key="1">
    <citation type="submission" date="2017-02" db="UniProtKB">
        <authorList>
            <consortium name="WormBaseParasite"/>
        </authorList>
    </citation>
    <scope>IDENTIFICATION</scope>
</reference>
<feature type="transmembrane region" description="Helical" evidence="1">
    <location>
        <begin position="47"/>
        <end position="71"/>
    </location>
</feature>
<evidence type="ECO:0000313" key="3">
    <source>
        <dbReference type="WBParaSite" id="ALUE_0000113001-mRNA-1"/>
    </source>
</evidence>
<keyword evidence="1" id="KW-0472">Membrane</keyword>
<organism evidence="2 3">
    <name type="scientific">Ascaris lumbricoides</name>
    <name type="common">Giant roundworm</name>
    <dbReference type="NCBI Taxonomy" id="6252"/>
    <lineage>
        <taxon>Eukaryota</taxon>
        <taxon>Metazoa</taxon>
        <taxon>Ecdysozoa</taxon>
        <taxon>Nematoda</taxon>
        <taxon>Chromadorea</taxon>
        <taxon>Rhabditida</taxon>
        <taxon>Spirurina</taxon>
        <taxon>Ascaridomorpha</taxon>
        <taxon>Ascaridoidea</taxon>
        <taxon>Ascarididae</taxon>
        <taxon>Ascaris</taxon>
    </lineage>
</organism>
<protein>
    <submittedName>
        <fullName evidence="3">Neur_chan_memb domain-containing protein</fullName>
    </submittedName>
</protein>
<dbReference type="AlphaFoldDB" id="A0A0M3HHY5"/>
<evidence type="ECO:0000256" key="1">
    <source>
        <dbReference type="SAM" id="Phobius"/>
    </source>
</evidence>
<accession>A0A0M3HHY5</accession>
<keyword evidence="1" id="KW-1133">Transmembrane helix</keyword>
<sequence>MSVTYDDDEYRRGKRLTTSDKWSQYKDLVSYTHFEEVLARINPFGPFQIFACICILFVTIEWAGWLFPFLYTS</sequence>
<keyword evidence="2" id="KW-1185">Reference proteome</keyword>
<dbReference type="Proteomes" id="UP000036681">
    <property type="component" value="Unplaced"/>
</dbReference>